<comment type="caution">
    <text evidence="1">The sequence shown here is derived from an EMBL/GenBank/DDBJ whole genome shotgun (WGS) entry which is preliminary data.</text>
</comment>
<gene>
    <name evidence="1" type="ORF">HPB50_008855</name>
</gene>
<evidence type="ECO:0000313" key="2">
    <source>
        <dbReference type="Proteomes" id="UP000821845"/>
    </source>
</evidence>
<dbReference type="EMBL" id="CM023482">
    <property type="protein sequence ID" value="KAH6938349.1"/>
    <property type="molecule type" value="Genomic_DNA"/>
</dbReference>
<reference evidence="1" key="1">
    <citation type="submission" date="2020-05" db="EMBL/GenBank/DDBJ databases">
        <title>Large-scale comparative analyses of tick genomes elucidate their genetic diversity and vector capacities.</title>
        <authorList>
            <person name="Jia N."/>
            <person name="Wang J."/>
            <person name="Shi W."/>
            <person name="Du L."/>
            <person name="Sun Y."/>
            <person name="Zhan W."/>
            <person name="Jiang J."/>
            <person name="Wang Q."/>
            <person name="Zhang B."/>
            <person name="Ji P."/>
            <person name="Sakyi L.B."/>
            <person name="Cui X."/>
            <person name="Yuan T."/>
            <person name="Jiang B."/>
            <person name="Yang W."/>
            <person name="Lam T.T.-Y."/>
            <person name="Chang Q."/>
            <person name="Ding S."/>
            <person name="Wang X."/>
            <person name="Zhu J."/>
            <person name="Ruan X."/>
            <person name="Zhao L."/>
            <person name="Wei J."/>
            <person name="Que T."/>
            <person name="Du C."/>
            <person name="Cheng J."/>
            <person name="Dai P."/>
            <person name="Han X."/>
            <person name="Huang E."/>
            <person name="Gao Y."/>
            <person name="Liu J."/>
            <person name="Shao H."/>
            <person name="Ye R."/>
            <person name="Li L."/>
            <person name="Wei W."/>
            <person name="Wang X."/>
            <person name="Wang C."/>
            <person name="Yang T."/>
            <person name="Huo Q."/>
            <person name="Li W."/>
            <person name="Guo W."/>
            <person name="Chen H."/>
            <person name="Zhou L."/>
            <person name="Ni X."/>
            <person name="Tian J."/>
            <person name="Zhou Y."/>
            <person name="Sheng Y."/>
            <person name="Liu T."/>
            <person name="Pan Y."/>
            <person name="Xia L."/>
            <person name="Li J."/>
            <person name="Zhao F."/>
            <person name="Cao W."/>
        </authorList>
    </citation>
    <scope>NUCLEOTIDE SEQUENCE</scope>
    <source>
        <strain evidence="1">Hyas-2018</strain>
    </source>
</reference>
<evidence type="ECO:0000313" key="1">
    <source>
        <dbReference type="EMBL" id="KAH6938349.1"/>
    </source>
</evidence>
<name>A0ACB7T0B7_HYAAI</name>
<accession>A0ACB7T0B7</accession>
<proteinExistence type="predicted"/>
<organism evidence="1 2">
    <name type="scientific">Hyalomma asiaticum</name>
    <name type="common">Tick</name>
    <dbReference type="NCBI Taxonomy" id="266040"/>
    <lineage>
        <taxon>Eukaryota</taxon>
        <taxon>Metazoa</taxon>
        <taxon>Ecdysozoa</taxon>
        <taxon>Arthropoda</taxon>
        <taxon>Chelicerata</taxon>
        <taxon>Arachnida</taxon>
        <taxon>Acari</taxon>
        <taxon>Parasitiformes</taxon>
        <taxon>Ixodida</taxon>
        <taxon>Ixodoidea</taxon>
        <taxon>Ixodidae</taxon>
        <taxon>Hyalomminae</taxon>
        <taxon>Hyalomma</taxon>
    </lineage>
</organism>
<sequence length="132" mass="14004">MDVASVISGLEKMLKMGIVSSSTSSNVHHSSSFSSATAISDHVSSITLPPSDNFPTAAGQTLLQLCLSPVHHLSDPEVASIAMIGGYIVRVMTENWNKALVVLGASLRKHHNSTVDLILNAFPPLINCSQRP</sequence>
<protein>
    <submittedName>
        <fullName evidence="1">Uncharacterized protein</fullName>
    </submittedName>
</protein>
<dbReference type="Proteomes" id="UP000821845">
    <property type="component" value="Chromosome 2"/>
</dbReference>
<keyword evidence="2" id="KW-1185">Reference proteome</keyword>